<accession>A0A1A7RAW9</accession>
<feature type="domain" description="Phosphoribosyltransferase" evidence="2">
    <location>
        <begin position="111"/>
        <end position="203"/>
    </location>
</feature>
<comment type="caution">
    <text evidence="3">The sequence shown here is derived from an EMBL/GenBank/DDBJ whole genome shotgun (WGS) entry which is preliminary data.</text>
</comment>
<dbReference type="InterPro" id="IPR029057">
    <property type="entry name" value="PRTase-like"/>
</dbReference>
<dbReference type="AlphaFoldDB" id="A0A1A7RAW9"/>
<dbReference type="PANTHER" id="PTHR47505">
    <property type="entry name" value="DNA UTILIZATION PROTEIN YHGH"/>
    <property type="match status" value="1"/>
</dbReference>
<keyword evidence="4" id="KW-1185">Reference proteome</keyword>
<dbReference type="PANTHER" id="PTHR47505:SF1">
    <property type="entry name" value="DNA UTILIZATION PROTEIN YHGH"/>
    <property type="match status" value="1"/>
</dbReference>
<proteinExistence type="inferred from homology"/>
<evidence type="ECO:0000256" key="1">
    <source>
        <dbReference type="ARBA" id="ARBA00008007"/>
    </source>
</evidence>
<sequence length="206" mass="23728">MLLQGLHKLVGKPPCVLCQLSPAHRHSVCQDCWSNLPWNQEMIHRQELNIIAACEYRYPMDRIIQQFKYEQQLQFQTLLAGSLICKKLPRVQAIVPMPISQERLVERGFNQSVLIAQQLARQLNTPVWQPIIRQHQHAQKGLSRVERLEGIHQQFKIDSRIQTRYRKVLIIDDVVTTGSSVKALTEQLENIGCKQIHIACLAAAKI</sequence>
<dbReference type="Pfam" id="PF00156">
    <property type="entry name" value="Pribosyltran"/>
    <property type="match status" value="1"/>
</dbReference>
<evidence type="ECO:0000313" key="4">
    <source>
        <dbReference type="Proteomes" id="UP000185753"/>
    </source>
</evidence>
<dbReference type="InterPro" id="IPR000836">
    <property type="entry name" value="PRTase_dom"/>
</dbReference>
<protein>
    <submittedName>
        <fullName evidence="3">Competence protein ComF</fullName>
    </submittedName>
</protein>
<dbReference type="Gene3D" id="3.40.50.2020">
    <property type="match status" value="1"/>
</dbReference>
<dbReference type="STRING" id="1443941.A9J31_01905"/>
<evidence type="ECO:0000313" key="3">
    <source>
        <dbReference type="EMBL" id="OBX29071.1"/>
    </source>
</evidence>
<evidence type="ECO:0000259" key="2">
    <source>
        <dbReference type="Pfam" id="PF00156"/>
    </source>
</evidence>
<dbReference type="InterPro" id="IPR051910">
    <property type="entry name" value="ComF/GntX_DNA_util-trans"/>
</dbReference>
<gene>
    <name evidence="3" type="ORF">A9J31_01905</name>
</gene>
<reference evidence="4" key="1">
    <citation type="submission" date="2016-06" db="EMBL/GenBank/DDBJ databases">
        <authorList>
            <person name="Radolfova-Krizova L."/>
            <person name="Nemec A."/>
        </authorList>
    </citation>
    <scope>NUCLEOTIDE SEQUENCE [LARGE SCALE GENOMIC DNA]</scope>
    <source>
        <strain evidence="4">ANC 4275</strain>
    </source>
</reference>
<organism evidence="3 4">
    <name type="scientific">Acinetobacter gandensis</name>
    <dbReference type="NCBI Taxonomy" id="1443941"/>
    <lineage>
        <taxon>Bacteria</taxon>
        <taxon>Pseudomonadati</taxon>
        <taxon>Pseudomonadota</taxon>
        <taxon>Gammaproteobacteria</taxon>
        <taxon>Moraxellales</taxon>
        <taxon>Moraxellaceae</taxon>
        <taxon>Acinetobacter</taxon>
    </lineage>
</organism>
<comment type="similarity">
    <text evidence="1">Belongs to the ComF/GntX family.</text>
</comment>
<dbReference type="CDD" id="cd06223">
    <property type="entry name" value="PRTases_typeI"/>
    <property type="match status" value="1"/>
</dbReference>
<dbReference type="SUPFAM" id="SSF53271">
    <property type="entry name" value="PRTase-like"/>
    <property type="match status" value="1"/>
</dbReference>
<dbReference type="EMBL" id="LZDS01000012">
    <property type="protein sequence ID" value="OBX29071.1"/>
    <property type="molecule type" value="Genomic_DNA"/>
</dbReference>
<name>A0A1A7RAW9_9GAMM</name>
<dbReference type="Proteomes" id="UP000185753">
    <property type="component" value="Unassembled WGS sequence"/>
</dbReference>